<feature type="transmembrane region" description="Helical" evidence="7">
    <location>
        <begin position="52"/>
        <end position="70"/>
    </location>
</feature>
<evidence type="ECO:0000256" key="1">
    <source>
        <dbReference type="ARBA" id="ARBA00004651"/>
    </source>
</evidence>
<dbReference type="Pfam" id="PF00528">
    <property type="entry name" value="BPD_transp_1"/>
    <property type="match status" value="1"/>
</dbReference>
<sequence>MSAADMSPTKPLLPTIRFRMPYAAMTLICLLVIWQAAVMISHLPEYLLPSPLTIITSLYNLSGLLVHHTFVTLIEVVLGFLIALAVAVPLATLICYSPLFERSIYPLIVGSQTIPKVAIAPLLLAAFGYGLIPKITIVALMAFFPIVINTVVGLRSVSQEMIYLAQSMGASPLQQFFRFRMPGALPSMFAGMKMASVLAVIGAVVAEFVGSNSGLGYVITVAGSNFRMDQQFAAIVVLSVLGTVIFWILGQIERSVLPWHKPTQDAA</sequence>
<dbReference type="InterPro" id="IPR000515">
    <property type="entry name" value="MetI-like"/>
</dbReference>
<evidence type="ECO:0000256" key="4">
    <source>
        <dbReference type="ARBA" id="ARBA00022692"/>
    </source>
</evidence>
<keyword evidence="6 7" id="KW-0472">Membrane</keyword>
<feature type="transmembrane region" description="Helical" evidence="7">
    <location>
        <begin position="197"/>
        <end position="219"/>
    </location>
</feature>
<keyword evidence="5 7" id="KW-1133">Transmembrane helix</keyword>
<dbReference type="RefSeq" id="WP_209942118.1">
    <property type="nucleotide sequence ID" value="NZ_JAGGJU010000001.1"/>
</dbReference>
<evidence type="ECO:0000256" key="2">
    <source>
        <dbReference type="ARBA" id="ARBA00022448"/>
    </source>
</evidence>
<dbReference type="SUPFAM" id="SSF161098">
    <property type="entry name" value="MetI-like"/>
    <property type="match status" value="1"/>
</dbReference>
<proteinExistence type="inferred from homology"/>
<dbReference type="Proteomes" id="UP000759443">
    <property type="component" value="Unassembled WGS sequence"/>
</dbReference>
<dbReference type="PROSITE" id="PS50928">
    <property type="entry name" value="ABC_TM1"/>
    <property type="match status" value="1"/>
</dbReference>
<keyword evidence="3" id="KW-1003">Cell membrane</keyword>
<feature type="transmembrane region" description="Helical" evidence="7">
    <location>
        <begin position="104"/>
        <end position="129"/>
    </location>
</feature>
<comment type="similarity">
    <text evidence="7">Belongs to the binding-protein-dependent transport system permease family.</text>
</comment>
<keyword evidence="2 7" id="KW-0813">Transport</keyword>
<organism evidence="9 10">
    <name type="scientific">Rhizobium halophytocola</name>
    <dbReference type="NCBI Taxonomy" id="735519"/>
    <lineage>
        <taxon>Bacteria</taxon>
        <taxon>Pseudomonadati</taxon>
        <taxon>Pseudomonadota</taxon>
        <taxon>Alphaproteobacteria</taxon>
        <taxon>Hyphomicrobiales</taxon>
        <taxon>Rhizobiaceae</taxon>
        <taxon>Rhizobium/Agrobacterium group</taxon>
        <taxon>Rhizobium</taxon>
    </lineage>
</organism>
<reference evidence="9 10" key="1">
    <citation type="submission" date="2021-03" db="EMBL/GenBank/DDBJ databases">
        <title>Genomic Encyclopedia of Type Strains, Phase IV (KMG-IV): sequencing the most valuable type-strain genomes for metagenomic binning, comparative biology and taxonomic classification.</title>
        <authorList>
            <person name="Goeker M."/>
        </authorList>
    </citation>
    <scope>NUCLEOTIDE SEQUENCE [LARGE SCALE GENOMIC DNA]</scope>
    <source>
        <strain evidence="9 10">DSM 21600</strain>
    </source>
</reference>
<evidence type="ECO:0000313" key="10">
    <source>
        <dbReference type="Proteomes" id="UP000759443"/>
    </source>
</evidence>
<dbReference type="PANTHER" id="PTHR30151">
    <property type="entry name" value="ALKANE SULFONATE ABC TRANSPORTER-RELATED, MEMBRANE SUBUNIT"/>
    <property type="match status" value="1"/>
</dbReference>
<dbReference type="Gene3D" id="1.10.3720.10">
    <property type="entry name" value="MetI-like"/>
    <property type="match status" value="1"/>
</dbReference>
<evidence type="ECO:0000256" key="3">
    <source>
        <dbReference type="ARBA" id="ARBA00022475"/>
    </source>
</evidence>
<feature type="transmembrane region" description="Helical" evidence="7">
    <location>
        <begin position="231"/>
        <end position="249"/>
    </location>
</feature>
<feature type="transmembrane region" description="Helical" evidence="7">
    <location>
        <begin position="135"/>
        <end position="154"/>
    </location>
</feature>
<accession>A0ABS4DU68</accession>
<evidence type="ECO:0000313" key="9">
    <source>
        <dbReference type="EMBL" id="MBP1849215.1"/>
    </source>
</evidence>
<dbReference type="PANTHER" id="PTHR30151:SF20">
    <property type="entry name" value="ABC TRANSPORTER PERMEASE PROTEIN HI_0355-RELATED"/>
    <property type="match status" value="1"/>
</dbReference>
<evidence type="ECO:0000259" key="8">
    <source>
        <dbReference type="PROSITE" id="PS50928"/>
    </source>
</evidence>
<dbReference type="InterPro" id="IPR035906">
    <property type="entry name" value="MetI-like_sf"/>
</dbReference>
<feature type="transmembrane region" description="Helical" evidence="7">
    <location>
        <begin position="76"/>
        <end position="97"/>
    </location>
</feature>
<gene>
    <name evidence="9" type="ORF">J2Z17_000632</name>
</gene>
<comment type="caution">
    <text evidence="9">The sequence shown here is derived from an EMBL/GenBank/DDBJ whole genome shotgun (WGS) entry which is preliminary data.</text>
</comment>
<evidence type="ECO:0000256" key="5">
    <source>
        <dbReference type="ARBA" id="ARBA00022989"/>
    </source>
</evidence>
<keyword evidence="10" id="KW-1185">Reference proteome</keyword>
<protein>
    <submittedName>
        <fullName evidence="9">NitT/TauT family transport system permease protein</fullName>
    </submittedName>
</protein>
<evidence type="ECO:0000256" key="7">
    <source>
        <dbReference type="RuleBase" id="RU363032"/>
    </source>
</evidence>
<dbReference type="EMBL" id="JAGGJU010000001">
    <property type="protein sequence ID" value="MBP1849215.1"/>
    <property type="molecule type" value="Genomic_DNA"/>
</dbReference>
<name>A0ABS4DU68_9HYPH</name>
<keyword evidence="4 7" id="KW-0812">Transmembrane</keyword>
<dbReference type="CDD" id="cd06261">
    <property type="entry name" value="TM_PBP2"/>
    <property type="match status" value="1"/>
</dbReference>
<evidence type="ECO:0000256" key="6">
    <source>
        <dbReference type="ARBA" id="ARBA00023136"/>
    </source>
</evidence>
<comment type="subcellular location">
    <subcellularLocation>
        <location evidence="1 7">Cell membrane</location>
        <topology evidence="1 7">Multi-pass membrane protein</topology>
    </subcellularLocation>
</comment>
<feature type="transmembrane region" description="Helical" evidence="7">
    <location>
        <begin position="20"/>
        <end position="40"/>
    </location>
</feature>
<feature type="domain" description="ABC transmembrane type-1" evidence="8">
    <location>
        <begin position="69"/>
        <end position="250"/>
    </location>
</feature>